<dbReference type="SUPFAM" id="SSF53448">
    <property type="entry name" value="Nucleotide-diphospho-sugar transferases"/>
    <property type="match status" value="1"/>
</dbReference>
<reference evidence="2" key="1">
    <citation type="journal article" date="2014" name="Int. J. Syst. Evol. Microbiol.">
        <title>Complete genome sequence of Corynebacterium casei LMG S-19264T (=DSM 44701T), isolated from a smear-ripened cheese.</title>
        <authorList>
            <consortium name="US DOE Joint Genome Institute (JGI-PGF)"/>
            <person name="Walter F."/>
            <person name="Albersmeier A."/>
            <person name="Kalinowski J."/>
            <person name="Ruckert C."/>
        </authorList>
    </citation>
    <scope>NUCLEOTIDE SEQUENCE</scope>
    <source>
        <strain evidence="2">KCTC 23714</strain>
    </source>
</reference>
<dbReference type="EMBL" id="BMYQ01000001">
    <property type="protein sequence ID" value="GGW21333.1"/>
    <property type="molecule type" value="Genomic_DNA"/>
</dbReference>
<dbReference type="AlphaFoldDB" id="A0A918IL17"/>
<gene>
    <name evidence="2" type="ORF">GCM10011452_01280</name>
</gene>
<organism evidence="2 3">
    <name type="scientific">Gemmobacter lanyuensis</name>
    <dbReference type="NCBI Taxonomy" id="1054497"/>
    <lineage>
        <taxon>Bacteria</taxon>
        <taxon>Pseudomonadati</taxon>
        <taxon>Pseudomonadota</taxon>
        <taxon>Alphaproteobacteria</taxon>
        <taxon>Rhodobacterales</taxon>
        <taxon>Paracoccaceae</taxon>
        <taxon>Gemmobacter</taxon>
    </lineage>
</organism>
<feature type="region of interest" description="Disordered" evidence="1">
    <location>
        <begin position="227"/>
        <end position="249"/>
    </location>
</feature>
<evidence type="ECO:0008006" key="4">
    <source>
        <dbReference type="Google" id="ProtNLM"/>
    </source>
</evidence>
<dbReference type="Pfam" id="PF13704">
    <property type="entry name" value="Glyco_tranf_2_4"/>
    <property type="match status" value="1"/>
</dbReference>
<reference evidence="2" key="2">
    <citation type="submission" date="2020-09" db="EMBL/GenBank/DDBJ databases">
        <authorList>
            <person name="Sun Q."/>
            <person name="Kim S."/>
        </authorList>
    </citation>
    <scope>NUCLEOTIDE SEQUENCE</scope>
    <source>
        <strain evidence="2">KCTC 23714</strain>
    </source>
</reference>
<protein>
    <recommendedName>
        <fullName evidence="4">Glycosyl transferase family 2</fullName>
    </recommendedName>
</protein>
<dbReference type="Proteomes" id="UP000628984">
    <property type="component" value="Unassembled WGS sequence"/>
</dbReference>
<sequence>MPQTDIFTVITTMKNEGPFLLEWVAHHKALGFDHLVICTNDCEDTTTEMVVRLQKLGLVRAHETRYRPGQSIQRRALRQAMTYDEVQRADWIYLCGADEFLATRLGDGSVRALVAAASPDVDAISVSLRPIGRTGKDAGEGPITGQVTLADATSGLQHQTQRSLVRATRLPHLLPPGLAAPPPQADPSRDIRVELPGGIAFRDGSAQPQGPADYRHAQVNHYAIRSPDGLPVKTASGTEKRHHGTDVDDRLDNRDGEACDLIRRYDEEVDLWLGLLLEDRRLNTLHQRAIRWHRTRAVDVRANPEAA</sequence>
<name>A0A918IL17_9RHOB</name>
<evidence type="ECO:0000313" key="3">
    <source>
        <dbReference type="Proteomes" id="UP000628984"/>
    </source>
</evidence>
<accession>A0A918IL17</accession>
<dbReference type="InterPro" id="IPR029044">
    <property type="entry name" value="Nucleotide-diphossugar_trans"/>
</dbReference>
<comment type="caution">
    <text evidence="2">The sequence shown here is derived from an EMBL/GenBank/DDBJ whole genome shotgun (WGS) entry which is preliminary data.</text>
</comment>
<evidence type="ECO:0000313" key="2">
    <source>
        <dbReference type="EMBL" id="GGW21333.1"/>
    </source>
</evidence>
<proteinExistence type="predicted"/>
<evidence type="ECO:0000256" key="1">
    <source>
        <dbReference type="SAM" id="MobiDB-lite"/>
    </source>
</evidence>
<keyword evidence="3" id="KW-1185">Reference proteome</keyword>
<dbReference type="RefSeq" id="WP_189631878.1">
    <property type="nucleotide sequence ID" value="NZ_BMYQ01000001.1"/>
</dbReference>